<sequence length="242" mass="25466">MGQSRKKVAVITGGASGIGAACARRLVAEGAHVVLADITPRAEELSEELGERARSVELDVADEDGWQRVVSETEEAFGPITTLVNGAGVVHRCRFEELSLDDYTRVINVNQVGVFLGMRAVLPSMRRGGGGSIVNISSVDGMIAHPEILGYVASKWAVRGMTKSVAQELGPEGIRVNSVHPGPIDTPMIAGKEGPAQMAQGTPLRRMGDPEEVAAVVSFLADDASSYCTASEFVVDGGYTSL</sequence>
<dbReference type="SMART" id="SM00822">
    <property type="entry name" value="PKS_KR"/>
    <property type="match status" value="1"/>
</dbReference>
<reference evidence="4 5" key="1">
    <citation type="submission" date="2020-09" db="EMBL/GenBank/DDBJ databases">
        <title>Diversity and distribution of actinomycetes associated with coral in the coast of Hainan.</title>
        <authorList>
            <person name="Li F."/>
        </authorList>
    </citation>
    <scope>NUCLEOTIDE SEQUENCE [LARGE SCALE GENOMIC DNA]</scope>
    <source>
        <strain evidence="4 5">HNM0947</strain>
    </source>
</reference>
<dbReference type="PRINTS" id="PR00081">
    <property type="entry name" value="GDHRDH"/>
</dbReference>
<proteinExistence type="inferred from homology"/>
<dbReference type="SUPFAM" id="SSF51735">
    <property type="entry name" value="NAD(P)-binding Rossmann-fold domains"/>
    <property type="match status" value="1"/>
</dbReference>
<dbReference type="Proteomes" id="UP000806528">
    <property type="component" value="Unassembled WGS sequence"/>
</dbReference>
<keyword evidence="2" id="KW-0560">Oxidoreductase</keyword>
<dbReference type="PANTHER" id="PTHR42760:SF133">
    <property type="entry name" value="3-OXOACYL-[ACYL-CARRIER-PROTEIN] REDUCTASE"/>
    <property type="match status" value="1"/>
</dbReference>
<dbReference type="EMBL" id="JADBGI010000017">
    <property type="protein sequence ID" value="MBE3000739.1"/>
    <property type="molecule type" value="Genomic_DNA"/>
</dbReference>
<comment type="caution">
    <text evidence="4">The sequence shown here is derived from an EMBL/GenBank/DDBJ whole genome shotgun (WGS) entry which is preliminary data.</text>
</comment>
<dbReference type="InterPro" id="IPR036291">
    <property type="entry name" value="NAD(P)-bd_dom_sf"/>
</dbReference>
<keyword evidence="5" id="KW-1185">Reference proteome</keyword>
<name>A0ABR9PA78_9ACTN</name>
<feature type="domain" description="Ketoreductase" evidence="3">
    <location>
        <begin position="7"/>
        <end position="142"/>
    </location>
</feature>
<dbReference type="InterPro" id="IPR057326">
    <property type="entry name" value="KR_dom"/>
</dbReference>
<evidence type="ECO:0000313" key="5">
    <source>
        <dbReference type="Proteomes" id="UP000806528"/>
    </source>
</evidence>
<organism evidence="4 5">
    <name type="scientific">Nocardiopsis coralli</name>
    <dbReference type="NCBI Taxonomy" id="2772213"/>
    <lineage>
        <taxon>Bacteria</taxon>
        <taxon>Bacillati</taxon>
        <taxon>Actinomycetota</taxon>
        <taxon>Actinomycetes</taxon>
        <taxon>Streptosporangiales</taxon>
        <taxon>Nocardiopsidaceae</taxon>
        <taxon>Nocardiopsis</taxon>
    </lineage>
</organism>
<dbReference type="PRINTS" id="PR00080">
    <property type="entry name" value="SDRFAMILY"/>
</dbReference>
<gene>
    <name evidence="4" type="ORF">IDM40_18850</name>
</gene>
<dbReference type="RefSeq" id="WP_193123344.1">
    <property type="nucleotide sequence ID" value="NZ_JADBGI010000017.1"/>
</dbReference>
<dbReference type="NCBIfam" id="NF005559">
    <property type="entry name" value="PRK07231.1"/>
    <property type="match status" value="1"/>
</dbReference>
<accession>A0ABR9PA78</accession>
<dbReference type="PROSITE" id="PS51257">
    <property type="entry name" value="PROKAR_LIPOPROTEIN"/>
    <property type="match status" value="1"/>
</dbReference>
<evidence type="ECO:0000313" key="4">
    <source>
        <dbReference type="EMBL" id="MBE3000739.1"/>
    </source>
</evidence>
<evidence type="ECO:0000256" key="1">
    <source>
        <dbReference type="ARBA" id="ARBA00006484"/>
    </source>
</evidence>
<evidence type="ECO:0000256" key="2">
    <source>
        <dbReference type="ARBA" id="ARBA00023002"/>
    </source>
</evidence>
<dbReference type="InterPro" id="IPR002347">
    <property type="entry name" value="SDR_fam"/>
</dbReference>
<comment type="similarity">
    <text evidence="1">Belongs to the short-chain dehydrogenases/reductases (SDR) family.</text>
</comment>
<dbReference type="PROSITE" id="PS00061">
    <property type="entry name" value="ADH_SHORT"/>
    <property type="match status" value="1"/>
</dbReference>
<dbReference type="PANTHER" id="PTHR42760">
    <property type="entry name" value="SHORT-CHAIN DEHYDROGENASES/REDUCTASES FAMILY MEMBER"/>
    <property type="match status" value="1"/>
</dbReference>
<dbReference type="Pfam" id="PF13561">
    <property type="entry name" value="adh_short_C2"/>
    <property type="match status" value="1"/>
</dbReference>
<protein>
    <submittedName>
        <fullName evidence="4">SDR family oxidoreductase</fullName>
    </submittedName>
</protein>
<evidence type="ECO:0000259" key="3">
    <source>
        <dbReference type="SMART" id="SM00822"/>
    </source>
</evidence>
<dbReference type="Gene3D" id="3.40.50.720">
    <property type="entry name" value="NAD(P)-binding Rossmann-like Domain"/>
    <property type="match status" value="1"/>
</dbReference>
<dbReference type="InterPro" id="IPR020904">
    <property type="entry name" value="Sc_DH/Rdtase_CS"/>
</dbReference>